<dbReference type="Proteomes" id="UP001501116">
    <property type="component" value="Unassembled WGS sequence"/>
</dbReference>
<accession>A0ABP5CF39</accession>
<evidence type="ECO:0000313" key="3">
    <source>
        <dbReference type="Proteomes" id="UP001501116"/>
    </source>
</evidence>
<keyword evidence="1" id="KW-0812">Transmembrane</keyword>
<keyword evidence="1" id="KW-0472">Membrane</keyword>
<protein>
    <submittedName>
        <fullName evidence="2">Uncharacterized protein</fullName>
    </submittedName>
</protein>
<feature type="transmembrane region" description="Helical" evidence="1">
    <location>
        <begin position="40"/>
        <end position="58"/>
    </location>
</feature>
<dbReference type="RefSeq" id="WP_344420045.1">
    <property type="nucleotide sequence ID" value="NZ_BAAANN010000014.1"/>
</dbReference>
<comment type="caution">
    <text evidence="2">The sequence shown here is derived from an EMBL/GenBank/DDBJ whole genome shotgun (WGS) entry which is preliminary data.</text>
</comment>
<organism evidence="2 3">
    <name type="scientific">Amycolatopsis minnesotensis</name>
    <dbReference type="NCBI Taxonomy" id="337894"/>
    <lineage>
        <taxon>Bacteria</taxon>
        <taxon>Bacillati</taxon>
        <taxon>Actinomycetota</taxon>
        <taxon>Actinomycetes</taxon>
        <taxon>Pseudonocardiales</taxon>
        <taxon>Pseudonocardiaceae</taxon>
        <taxon>Amycolatopsis</taxon>
    </lineage>
</organism>
<gene>
    <name evidence="2" type="ORF">GCM10009754_37980</name>
</gene>
<keyword evidence="1" id="KW-1133">Transmembrane helix</keyword>
<keyword evidence="3" id="KW-1185">Reference proteome</keyword>
<evidence type="ECO:0000313" key="2">
    <source>
        <dbReference type="EMBL" id="GAA1963062.1"/>
    </source>
</evidence>
<name>A0ABP5CF39_9PSEU</name>
<proteinExistence type="predicted"/>
<sequence>MILLFGLLCLVQGVGGIINYYNSSAKSWYLLNYIPALHEYRLAGNIVIAVLGLIFLLGSSRKR</sequence>
<dbReference type="EMBL" id="BAAANN010000014">
    <property type="protein sequence ID" value="GAA1963062.1"/>
    <property type="molecule type" value="Genomic_DNA"/>
</dbReference>
<evidence type="ECO:0000256" key="1">
    <source>
        <dbReference type="SAM" id="Phobius"/>
    </source>
</evidence>
<reference evidence="3" key="1">
    <citation type="journal article" date="2019" name="Int. J. Syst. Evol. Microbiol.">
        <title>The Global Catalogue of Microorganisms (GCM) 10K type strain sequencing project: providing services to taxonomists for standard genome sequencing and annotation.</title>
        <authorList>
            <consortium name="The Broad Institute Genomics Platform"/>
            <consortium name="The Broad Institute Genome Sequencing Center for Infectious Disease"/>
            <person name="Wu L."/>
            <person name="Ma J."/>
        </authorList>
    </citation>
    <scope>NUCLEOTIDE SEQUENCE [LARGE SCALE GENOMIC DNA]</scope>
    <source>
        <strain evidence="3">JCM 14545</strain>
    </source>
</reference>